<proteinExistence type="predicted"/>
<keyword evidence="3" id="KW-1185">Reference proteome</keyword>
<dbReference type="Pfam" id="PF04654">
    <property type="entry name" value="DUF599"/>
    <property type="match status" value="1"/>
</dbReference>
<name>A0A1J5N9T3_9BACT</name>
<accession>A0A1J5N9T3</accession>
<evidence type="ECO:0008006" key="4">
    <source>
        <dbReference type="Google" id="ProtNLM"/>
    </source>
</evidence>
<sequence>MQDFFAPHLLDLLCLALSAGLFTFYHLYVRHKLKDNPTYSLYGATTIARTAWVLNVMEEKNDILAVQTLRNSTMAATFLASTSILLAVGLLSLSGQADKLGQTWHALNLFGSRAESTITLKLLIILGNLFIAFFNFSFAIRLFSHVGFLINTPPEEGSYGSSITFVAMELNKAGGYFHIGMRAYYFLVPLIFWLFSPLFMLAATVTLVGLMSRIEKTPHLDCEYLGALFKNSCPLPRK</sequence>
<organism evidence="2 3">
    <name type="scientific">Pseudodesulfovibrio hydrargyri</name>
    <dbReference type="NCBI Taxonomy" id="2125990"/>
    <lineage>
        <taxon>Bacteria</taxon>
        <taxon>Pseudomonadati</taxon>
        <taxon>Thermodesulfobacteriota</taxon>
        <taxon>Desulfovibrionia</taxon>
        <taxon>Desulfovibrionales</taxon>
        <taxon>Desulfovibrionaceae</taxon>
    </lineage>
</organism>
<feature type="transmembrane region" description="Helical" evidence="1">
    <location>
        <begin position="77"/>
        <end position="97"/>
    </location>
</feature>
<feature type="transmembrane region" description="Helical" evidence="1">
    <location>
        <begin position="184"/>
        <end position="210"/>
    </location>
</feature>
<evidence type="ECO:0000313" key="3">
    <source>
        <dbReference type="Proteomes" id="UP000181901"/>
    </source>
</evidence>
<dbReference type="PANTHER" id="PTHR31168:SF1">
    <property type="entry name" value="DUF599 FAMILY PROTEIN"/>
    <property type="match status" value="1"/>
</dbReference>
<dbReference type="OrthoDB" id="5768130at2"/>
<dbReference type="PANTHER" id="PTHR31168">
    <property type="entry name" value="OS02G0292800 PROTEIN"/>
    <property type="match status" value="1"/>
</dbReference>
<feature type="transmembrane region" description="Helical" evidence="1">
    <location>
        <begin position="6"/>
        <end position="27"/>
    </location>
</feature>
<dbReference type="EMBL" id="LKAQ01000001">
    <property type="protein sequence ID" value="OIQ52395.1"/>
    <property type="molecule type" value="Genomic_DNA"/>
</dbReference>
<dbReference type="AlphaFoldDB" id="A0A1J5N9T3"/>
<dbReference type="RefSeq" id="WP_071544454.1">
    <property type="nucleotide sequence ID" value="NZ_LKAQ01000001.1"/>
</dbReference>
<evidence type="ECO:0000313" key="2">
    <source>
        <dbReference type="EMBL" id="OIQ52395.1"/>
    </source>
</evidence>
<gene>
    <name evidence="2" type="ORF">BerOc1_00871</name>
</gene>
<evidence type="ECO:0000256" key="1">
    <source>
        <dbReference type="SAM" id="Phobius"/>
    </source>
</evidence>
<keyword evidence="1" id="KW-0812">Transmembrane</keyword>
<keyword evidence="1" id="KW-0472">Membrane</keyword>
<feature type="transmembrane region" description="Helical" evidence="1">
    <location>
        <begin position="118"/>
        <end position="140"/>
    </location>
</feature>
<keyword evidence="1" id="KW-1133">Transmembrane helix</keyword>
<dbReference type="Proteomes" id="UP000181901">
    <property type="component" value="Unassembled WGS sequence"/>
</dbReference>
<dbReference type="InterPro" id="IPR006747">
    <property type="entry name" value="DUF599"/>
</dbReference>
<protein>
    <recommendedName>
        <fullName evidence="4">DUF599 domain-containing protein</fullName>
    </recommendedName>
</protein>
<comment type="caution">
    <text evidence="2">The sequence shown here is derived from an EMBL/GenBank/DDBJ whole genome shotgun (WGS) entry which is preliminary data.</text>
</comment>
<reference evidence="2 3" key="1">
    <citation type="submission" date="2015-09" db="EMBL/GenBank/DDBJ databases">
        <title>Genome of Desulfovibrio dechloracetivorans BerOc1, a mercury methylating strain isolated from highly hydrocarbons and metals contaminated coastal sediments.</title>
        <authorList>
            <person name="Goni Urriza M."/>
            <person name="Gassie C."/>
            <person name="Bouchez O."/>
            <person name="Klopp C."/>
            <person name="Ranchou-Peyruse A."/>
            <person name="Remy G."/>
        </authorList>
    </citation>
    <scope>NUCLEOTIDE SEQUENCE [LARGE SCALE GENOMIC DNA]</scope>
    <source>
        <strain evidence="2 3">BerOc1</strain>
    </source>
</reference>